<reference evidence="1 2" key="1">
    <citation type="journal article" date="2019" name="Nat. Med.">
        <title>A library of human gut bacterial isolates paired with longitudinal multiomics data enables mechanistic microbiome research.</title>
        <authorList>
            <person name="Poyet M."/>
            <person name="Groussin M."/>
            <person name="Gibbons S.M."/>
            <person name="Avila-Pacheco J."/>
            <person name="Jiang X."/>
            <person name="Kearney S.M."/>
            <person name="Perrotta A.R."/>
            <person name="Berdy B."/>
            <person name="Zhao S."/>
            <person name="Lieberman T.D."/>
            <person name="Swanson P.K."/>
            <person name="Smith M."/>
            <person name="Roesemann S."/>
            <person name="Alexander J.E."/>
            <person name="Rich S.A."/>
            <person name="Livny J."/>
            <person name="Vlamakis H."/>
            <person name="Clish C."/>
            <person name="Bullock K."/>
            <person name="Deik A."/>
            <person name="Scott J."/>
            <person name="Pierce K.A."/>
            <person name="Xavier R.J."/>
            <person name="Alm E.J."/>
        </authorList>
    </citation>
    <scope>NUCLEOTIDE SEQUENCE [LARGE SCALE GENOMIC DNA]</scope>
    <source>
        <strain evidence="1 2">BIOML-A2</strain>
    </source>
</reference>
<accession>A0A6I2R2S3</accession>
<dbReference type="AlphaFoldDB" id="A0A6I2R2S3"/>
<organism evidence="1 2">
    <name type="scientific">Flavonifractor plautii</name>
    <name type="common">Fusobacterium plautii</name>
    <dbReference type="NCBI Taxonomy" id="292800"/>
    <lineage>
        <taxon>Bacteria</taxon>
        <taxon>Bacillati</taxon>
        <taxon>Bacillota</taxon>
        <taxon>Clostridia</taxon>
        <taxon>Eubacteriales</taxon>
        <taxon>Oscillospiraceae</taxon>
        <taxon>Flavonifractor</taxon>
    </lineage>
</organism>
<evidence type="ECO:0000313" key="1">
    <source>
        <dbReference type="EMBL" id="MSB20545.1"/>
    </source>
</evidence>
<proteinExistence type="predicted"/>
<dbReference type="Proteomes" id="UP000434475">
    <property type="component" value="Unassembled WGS sequence"/>
</dbReference>
<dbReference type="EMBL" id="WKPR01000013">
    <property type="protein sequence ID" value="MSB20545.1"/>
    <property type="molecule type" value="Genomic_DNA"/>
</dbReference>
<dbReference type="RefSeq" id="WP_108981993.1">
    <property type="nucleotide sequence ID" value="NZ_WKPR01000013.1"/>
</dbReference>
<protein>
    <submittedName>
        <fullName evidence="1">Uncharacterized protein</fullName>
    </submittedName>
</protein>
<evidence type="ECO:0000313" key="2">
    <source>
        <dbReference type="Proteomes" id="UP000434475"/>
    </source>
</evidence>
<name>A0A6I2R2S3_FLAPL</name>
<gene>
    <name evidence="1" type="ORF">GKE97_13590</name>
</gene>
<sequence>MLEVRGLTRGQLLELKQCLLFDRMVENGDWPSYGELANADETITDEAVFAAYEGTVFSPDDFCCSVGM</sequence>
<comment type="caution">
    <text evidence="1">The sequence shown here is derived from an EMBL/GenBank/DDBJ whole genome shotgun (WGS) entry which is preliminary data.</text>
</comment>